<dbReference type="Pfam" id="PF08281">
    <property type="entry name" value="Sigma70_r4_2"/>
    <property type="match status" value="1"/>
</dbReference>
<keyword evidence="3" id="KW-0731">Sigma factor</keyword>
<accession>A0ABN3Q1T6</accession>
<dbReference type="InterPro" id="IPR039425">
    <property type="entry name" value="RNA_pol_sigma-70-like"/>
</dbReference>
<dbReference type="InterPro" id="IPR007627">
    <property type="entry name" value="RNA_pol_sigma70_r2"/>
</dbReference>
<dbReference type="PANTHER" id="PTHR43133">
    <property type="entry name" value="RNA POLYMERASE ECF-TYPE SIGMA FACTO"/>
    <property type="match status" value="1"/>
</dbReference>
<dbReference type="InterPro" id="IPR013324">
    <property type="entry name" value="RNA_pol_sigma_r3/r4-like"/>
</dbReference>
<feature type="domain" description="RNA polymerase sigma-70 region 2" evidence="6">
    <location>
        <begin position="35"/>
        <end position="97"/>
    </location>
</feature>
<evidence type="ECO:0000256" key="4">
    <source>
        <dbReference type="ARBA" id="ARBA00023125"/>
    </source>
</evidence>
<gene>
    <name evidence="8" type="ORF">GCM10010411_47750</name>
</gene>
<evidence type="ECO:0000313" key="9">
    <source>
        <dbReference type="Proteomes" id="UP001501509"/>
    </source>
</evidence>
<evidence type="ECO:0000313" key="8">
    <source>
        <dbReference type="EMBL" id="GAA2607964.1"/>
    </source>
</evidence>
<sequence length="190" mass="20599">MSGQRKSSLATKPAVLLERVSFMDDQAREFFVNMRPRLVGSLTMIHGDQYVAEEIAQEAFARVWSHWGKVRGLDGGAAAAWTFRVAINLGRSRVRRRIAERKALARTGSFAAHSHVDPDAADAVAVRGAVAALPVRQRTALALRYYADLPVAEVAELMGCAPGTVKALTSQAIAGLRKQLDVTEEARDGS</sequence>
<evidence type="ECO:0000256" key="2">
    <source>
        <dbReference type="ARBA" id="ARBA00023015"/>
    </source>
</evidence>
<dbReference type="InterPro" id="IPR013325">
    <property type="entry name" value="RNA_pol_sigma_r2"/>
</dbReference>
<protein>
    <submittedName>
        <fullName evidence="8">RNA polymerase sigma factor</fullName>
    </submittedName>
</protein>
<evidence type="ECO:0000256" key="5">
    <source>
        <dbReference type="ARBA" id="ARBA00023163"/>
    </source>
</evidence>
<evidence type="ECO:0000259" key="7">
    <source>
        <dbReference type="Pfam" id="PF08281"/>
    </source>
</evidence>
<dbReference type="PANTHER" id="PTHR43133:SF50">
    <property type="entry name" value="ECF RNA POLYMERASE SIGMA FACTOR SIGM"/>
    <property type="match status" value="1"/>
</dbReference>
<dbReference type="Pfam" id="PF04542">
    <property type="entry name" value="Sigma70_r2"/>
    <property type="match status" value="1"/>
</dbReference>
<dbReference type="Gene3D" id="1.10.10.10">
    <property type="entry name" value="Winged helix-like DNA-binding domain superfamily/Winged helix DNA-binding domain"/>
    <property type="match status" value="1"/>
</dbReference>
<keyword evidence="5" id="KW-0804">Transcription</keyword>
<organism evidence="8 9">
    <name type="scientific">Actinomadura fulvescens</name>
    <dbReference type="NCBI Taxonomy" id="46160"/>
    <lineage>
        <taxon>Bacteria</taxon>
        <taxon>Bacillati</taxon>
        <taxon>Actinomycetota</taxon>
        <taxon>Actinomycetes</taxon>
        <taxon>Streptosporangiales</taxon>
        <taxon>Thermomonosporaceae</taxon>
        <taxon>Actinomadura</taxon>
    </lineage>
</organism>
<keyword evidence="4" id="KW-0238">DNA-binding</keyword>
<evidence type="ECO:0000256" key="1">
    <source>
        <dbReference type="ARBA" id="ARBA00010641"/>
    </source>
</evidence>
<keyword evidence="2" id="KW-0805">Transcription regulation</keyword>
<dbReference type="InterPro" id="IPR013249">
    <property type="entry name" value="RNA_pol_sigma70_r4_t2"/>
</dbReference>
<dbReference type="Gene3D" id="1.10.1740.10">
    <property type="match status" value="1"/>
</dbReference>
<dbReference type="InterPro" id="IPR014284">
    <property type="entry name" value="RNA_pol_sigma-70_dom"/>
</dbReference>
<dbReference type="NCBIfam" id="TIGR02937">
    <property type="entry name" value="sigma70-ECF"/>
    <property type="match status" value="1"/>
</dbReference>
<proteinExistence type="inferred from homology"/>
<name>A0ABN3Q1T6_9ACTN</name>
<dbReference type="Proteomes" id="UP001501509">
    <property type="component" value="Unassembled WGS sequence"/>
</dbReference>
<dbReference type="SUPFAM" id="SSF88659">
    <property type="entry name" value="Sigma3 and sigma4 domains of RNA polymerase sigma factors"/>
    <property type="match status" value="1"/>
</dbReference>
<keyword evidence="9" id="KW-1185">Reference proteome</keyword>
<evidence type="ECO:0000256" key="3">
    <source>
        <dbReference type="ARBA" id="ARBA00023082"/>
    </source>
</evidence>
<reference evidence="8 9" key="1">
    <citation type="journal article" date="2019" name="Int. J. Syst. Evol. Microbiol.">
        <title>The Global Catalogue of Microorganisms (GCM) 10K type strain sequencing project: providing services to taxonomists for standard genome sequencing and annotation.</title>
        <authorList>
            <consortium name="The Broad Institute Genomics Platform"/>
            <consortium name="The Broad Institute Genome Sequencing Center for Infectious Disease"/>
            <person name="Wu L."/>
            <person name="Ma J."/>
        </authorList>
    </citation>
    <scope>NUCLEOTIDE SEQUENCE [LARGE SCALE GENOMIC DNA]</scope>
    <source>
        <strain evidence="8 9">JCM 6833</strain>
    </source>
</reference>
<dbReference type="EMBL" id="BAAATD010000006">
    <property type="protein sequence ID" value="GAA2607964.1"/>
    <property type="molecule type" value="Genomic_DNA"/>
</dbReference>
<feature type="domain" description="RNA polymerase sigma factor 70 region 4 type 2" evidence="7">
    <location>
        <begin position="125"/>
        <end position="173"/>
    </location>
</feature>
<dbReference type="SUPFAM" id="SSF88946">
    <property type="entry name" value="Sigma2 domain of RNA polymerase sigma factors"/>
    <property type="match status" value="1"/>
</dbReference>
<comment type="similarity">
    <text evidence="1">Belongs to the sigma-70 factor family. ECF subfamily.</text>
</comment>
<comment type="caution">
    <text evidence="8">The sequence shown here is derived from an EMBL/GenBank/DDBJ whole genome shotgun (WGS) entry which is preliminary data.</text>
</comment>
<dbReference type="InterPro" id="IPR036388">
    <property type="entry name" value="WH-like_DNA-bd_sf"/>
</dbReference>
<evidence type="ECO:0000259" key="6">
    <source>
        <dbReference type="Pfam" id="PF04542"/>
    </source>
</evidence>